<protein>
    <submittedName>
        <fullName evidence="3">Uncharacterized protein</fullName>
    </submittedName>
</protein>
<dbReference type="EMBL" id="CM004387">
    <property type="protein sequence ID" value="OAY59933.1"/>
    <property type="molecule type" value="Genomic_DNA"/>
</dbReference>
<evidence type="ECO:0000256" key="1">
    <source>
        <dbReference type="SAM" id="MobiDB-lite"/>
    </source>
</evidence>
<gene>
    <name evidence="3" type="ORF">MANES_01G072300</name>
</gene>
<accession>A0A2C9WJX0</accession>
<sequence>MSMDQLKMARSRSLVFLTRFLRLAFGATTPYLRQLIQIMSTNHHNLHTTLEEHKSRNSNKKKQIEKSSILNSTRFATQNKR</sequence>
<organism evidence="3">
    <name type="scientific">Manihot esculenta</name>
    <name type="common">Cassava</name>
    <name type="synonym">Jatropha manihot</name>
    <dbReference type="NCBI Taxonomy" id="3983"/>
    <lineage>
        <taxon>Eukaryota</taxon>
        <taxon>Viridiplantae</taxon>
        <taxon>Streptophyta</taxon>
        <taxon>Embryophyta</taxon>
        <taxon>Tracheophyta</taxon>
        <taxon>Spermatophyta</taxon>
        <taxon>Magnoliopsida</taxon>
        <taxon>eudicotyledons</taxon>
        <taxon>Gunneridae</taxon>
        <taxon>Pentapetalae</taxon>
        <taxon>rosids</taxon>
        <taxon>fabids</taxon>
        <taxon>Malpighiales</taxon>
        <taxon>Euphorbiaceae</taxon>
        <taxon>Crotonoideae</taxon>
        <taxon>Manihoteae</taxon>
        <taxon>Manihot</taxon>
    </lineage>
</organism>
<evidence type="ECO:0000313" key="3">
    <source>
        <dbReference type="EMBL" id="OAY59933.1"/>
    </source>
</evidence>
<proteinExistence type="predicted"/>
<feature type="chain" id="PRO_5012226205" evidence="2">
    <location>
        <begin position="27"/>
        <end position="81"/>
    </location>
</feature>
<feature type="compositionally biased region" description="Polar residues" evidence="1">
    <location>
        <begin position="66"/>
        <end position="81"/>
    </location>
</feature>
<keyword evidence="2" id="KW-0732">Signal</keyword>
<evidence type="ECO:0000256" key="2">
    <source>
        <dbReference type="SAM" id="SignalP"/>
    </source>
</evidence>
<feature type="signal peptide" evidence="2">
    <location>
        <begin position="1"/>
        <end position="26"/>
    </location>
</feature>
<dbReference type="AlphaFoldDB" id="A0A2C9WJX0"/>
<name>A0A2C9WJX0_MANES</name>
<feature type="region of interest" description="Disordered" evidence="1">
    <location>
        <begin position="49"/>
        <end position="81"/>
    </location>
</feature>
<reference evidence="3" key="1">
    <citation type="submission" date="2016-02" db="EMBL/GenBank/DDBJ databases">
        <title>WGS assembly of Manihot esculenta.</title>
        <authorList>
            <person name="Bredeson J.V."/>
            <person name="Prochnik S.E."/>
            <person name="Lyons J.B."/>
            <person name="Schmutz J."/>
            <person name="Grimwood J."/>
            <person name="Vrebalov J."/>
            <person name="Bart R.S."/>
            <person name="Amuge T."/>
            <person name="Ferguson M.E."/>
            <person name="Green R."/>
            <person name="Putnam N."/>
            <person name="Stites J."/>
            <person name="Rounsley S."/>
            <person name="Rokhsar D.S."/>
        </authorList>
    </citation>
    <scope>NUCLEOTIDE SEQUENCE [LARGE SCALE GENOMIC DNA]</scope>
    <source>
        <tissue evidence="3">Leaf</tissue>
    </source>
</reference>